<dbReference type="InterPro" id="IPR006166">
    <property type="entry name" value="ERCC4_domain"/>
</dbReference>
<comment type="caution">
    <text evidence="11">The sequence shown here is derived from an EMBL/GenBank/DDBJ whole genome shotgun (WGS) entry which is preliminary data.</text>
</comment>
<reference evidence="11 12" key="1">
    <citation type="journal article" date="2019" name="Nat. Plants">
        <title>Stout camphor tree genome fills gaps in understanding of flowering plant genome evolution.</title>
        <authorList>
            <person name="Chaw S.M."/>
            <person name="Liu Y.C."/>
            <person name="Wu Y.W."/>
            <person name="Wang H.Y."/>
            <person name="Lin C.I."/>
            <person name="Wu C.S."/>
            <person name="Ke H.M."/>
            <person name="Chang L.Y."/>
            <person name="Hsu C.Y."/>
            <person name="Yang H.T."/>
            <person name="Sudianto E."/>
            <person name="Hsu M.H."/>
            <person name="Wu K.P."/>
            <person name="Wang L.N."/>
            <person name="Leebens-Mack J.H."/>
            <person name="Tsai I.J."/>
        </authorList>
    </citation>
    <scope>NUCLEOTIDE SEQUENCE [LARGE SCALE GENOMIC DNA]</scope>
    <source>
        <strain evidence="12">cv. Chaw 1501</strain>
        <tissue evidence="11">Young leaves</tissue>
    </source>
</reference>
<dbReference type="GO" id="GO:0000712">
    <property type="term" value="P:resolution of meiotic recombination intermediates"/>
    <property type="evidence" value="ECO:0007669"/>
    <property type="project" value="TreeGrafter"/>
</dbReference>
<dbReference type="GO" id="GO:0003697">
    <property type="term" value="F:single-stranded DNA binding"/>
    <property type="evidence" value="ECO:0007669"/>
    <property type="project" value="TreeGrafter"/>
</dbReference>
<organism evidence="11 12">
    <name type="scientific">Cinnamomum micranthum f. kanehirae</name>
    <dbReference type="NCBI Taxonomy" id="337451"/>
    <lineage>
        <taxon>Eukaryota</taxon>
        <taxon>Viridiplantae</taxon>
        <taxon>Streptophyta</taxon>
        <taxon>Embryophyta</taxon>
        <taxon>Tracheophyta</taxon>
        <taxon>Spermatophyta</taxon>
        <taxon>Magnoliopsida</taxon>
        <taxon>Magnoliidae</taxon>
        <taxon>Laurales</taxon>
        <taxon>Lauraceae</taxon>
        <taxon>Cinnamomum</taxon>
    </lineage>
</organism>
<dbReference type="GO" id="GO:1901255">
    <property type="term" value="P:nucleotide-excision repair involved in interstrand cross-link repair"/>
    <property type="evidence" value="ECO:0007669"/>
    <property type="project" value="TreeGrafter"/>
</dbReference>
<dbReference type="Gene3D" id="3.40.50.10130">
    <property type="match status" value="1"/>
</dbReference>
<evidence type="ECO:0000313" key="11">
    <source>
        <dbReference type="EMBL" id="RWR76070.1"/>
    </source>
</evidence>
<proteinExistence type="inferred from homology"/>
<keyword evidence="4 11" id="KW-0255">Endonuclease</keyword>
<comment type="subcellular location">
    <subcellularLocation>
        <location evidence="1">Nucleus</location>
    </subcellularLocation>
</comment>
<dbReference type="Proteomes" id="UP000283530">
    <property type="component" value="Unassembled WGS sequence"/>
</dbReference>
<name>A0A3S3NAZ6_9MAGN</name>
<evidence type="ECO:0000256" key="6">
    <source>
        <dbReference type="ARBA" id="ARBA00022801"/>
    </source>
</evidence>
<dbReference type="GO" id="GO:0000110">
    <property type="term" value="C:nucleotide-excision repair factor 1 complex"/>
    <property type="evidence" value="ECO:0007669"/>
    <property type="project" value="TreeGrafter"/>
</dbReference>
<keyword evidence="3" id="KW-0540">Nuclease</keyword>
<accession>A0A3S3NAZ6</accession>
<dbReference type="PANTHER" id="PTHR10150">
    <property type="entry name" value="DNA REPAIR ENDONUCLEASE XPF"/>
    <property type="match status" value="1"/>
</dbReference>
<keyword evidence="12" id="KW-1185">Reference proteome</keyword>
<evidence type="ECO:0000256" key="5">
    <source>
        <dbReference type="ARBA" id="ARBA00022763"/>
    </source>
</evidence>
<sequence>MTSTFYIELLYYPYEWVTDLDFYQDGRCLGLDASNESLISQNSITRKAGGRKAAERETQVIVDIREFMSSLPNVLHQKGMRIIPVTLEVGDYVLSPLICVERKSIADLFSSFASGRLYNQVETMARYYRIPVLLIEFSQDKSFSFQSASDIGDDVVPTSIISKLSLLVLHFPRLRLVWSRSLHATAEIFASLKANQDEPDESKAMRVGVPTEEGIVENDVRAENYNTSAVEFLRRLPGVTDSNYRALMDGCKSLAELALLPVERLAELMGGQKAAKTLREFLDAKCPSML</sequence>
<evidence type="ECO:0000259" key="10">
    <source>
        <dbReference type="SMART" id="SM00891"/>
    </source>
</evidence>
<keyword evidence="5" id="KW-0227">DNA damage</keyword>
<dbReference type="EMBL" id="QPKB01000002">
    <property type="protein sequence ID" value="RWR76070.1"/>
    <property type="molecule type" value="Genomic_DNA"/>
</dbReference>
<evidence type="ECO:0000256" key="9">
    <source>
        <dbReference type="ARBA" id="ARBA00023242"/>
    </source>
</evidence>
<dbReference type="SUPFAM" id="SSF52980">
    <property type="entry name" value="Restriction endonuclease-like"/>
    <property type="match status" value="1"/>
</dbReference>
<dbReference type="FunFam" id="1.10.150.20:FF:000038">
    <property type="entry name" value="DNA repair endonuclease UVH1"/>
    <property type="match status" value="1"/>
</dbReference>
<protein>
    <submittedName>
        <fullName evidence="11">DNA repair endonuclease UVH1</fullName>
    </submittedName>
</protein>
<dbReference type="InterPro" id="IPR011335">
    <property type="entry name" value="Restrct_endonuc-II-like"/>
</dbReference>
<dbReference type="Gene3D" id="1.10.150.20">
    <property type="entry name" value="5' to 3' exonuclease, C-terminal subdomain"/>
    <property type="match status" value="1"/>
</dbReference>
<dbReference type="GO" id="GO:0000014">
    <property type="term" value="F:single-stranded DNA endodeoxyribonuclease activity"/>
    <property type="evidence" value="ECO:0007669"/>
    <property type="project" value="TreeGrafter"/>
</dbReference>
<keyword evidence="8" id="KW-0234">DNA repair</keyword>
<keyword evidence="6" id="KW-0378">Hydrolase</keyword>
<dbReference type="InterPro" id="IPR047520">
    <property type="entry name" value="XPF_nuclease"/>
</dbReference>
<comment type="similarity">
    <text evidence="2">Belongs to the XPF family.</text>
</comment>
<dbReference type="CDD" id="cd20078">
    <property type="entry name" value="XPF_nuclease_XPF_euk"/>
    <property type="match status" value="1"/>
</dbReference>
<dbReference type="Pfam" id="PF02732">
    <property type="entry name" value="ERCC4"/>
    <property type="match status" value="1"/>
</dbReference>
<gene>
    <name evidence="11" type="ORF">CKAN_00448200</name>
</gene>
<keyword evidence="9" id="KW-0539">Nucleus</keyword>
<dbReference type="SUPFAM" id="SSF47781">
    <property type="entry name" value="RuvA domain 2-like"/>
    <property type="match status" value="1"/>
</dbReference>
<dbReference type="PANTHER" id="PTHR10150:SF0">
    <property type="entry name" value="DNA REPAIR ENDONUCLEASE XPF"/>
    <property type="match status" value="1"/>
</dbReference>
<dbReference type="SMART" id="SM00891">
    <property type="entry name" value="ERCC4"/>
    <property type="match status" value="1"/>
</dbReference>
<dbReference type="GO" id="GO:0003684">
    <property type="term" value="F:damaged DNA binding"/>
    <property type="evidence" value="ECO:0007669"/>
    <property type="project" value="TreeGrafter"/>
</dbReference>
<dbReference type="FunFam" id="3.40.50.10130:FF:000002">
    <property type="entry name" value="DNA repair endonuclease XPF"/>
    <property type="match status" value="1"/>
</dbReference>
<evidence type="ECO:0000256" key="8">
    <source>
        <dbReference type="ARBA" id="ARBA00023204"/>
    </source>
</evidence>
<dbReference type="GO" id="GO:0000724">
    <property type="term" value="P:double-strand break repair via homologous recombination"/>
    <property type="evidence" value="ECO:0007669"/>
    <property type="project" value="TreeGrafter"/>
</dbReference>
<dbReference type="InterPro" id="IPR010994">
    <property type="entry name" value="RuvA_2-like"/>
</dbReference>
<evidence type="ECO:0000256" key="1">
    <source>
        <dbReference type="ARBA" id="ARBA00004123"/>
    </source>
</evidence>
<feature type="domain" description="ERCC4" evidence="10">
    <location>
        <begin position="59"/>
        <end position="139"/>
    </location>
</feature>
<dbReference type="OrthoDB" id="361020at2759"/>
<dbReference type="STRING" id="337451.A0A3S3NAZ6"/>
<evidence type="ECO:0000256" key="7">
    <source>
        <dbReference type="ARBA" id="ARBA00023125"/>
    </source>
</evidence>
<evidence type="ECO:0000256" key="4">
    <source>
        <dbReference type="ARBA" id="ARBA00022759"/>
    </source>
</evidence>
<keyword evidence="7" id="KW-0238">DNA-binding</keyword>
<dbReference type="AlphaFoldDB" id="A0A3S3NAZ6"/>
<evidence type="ECO:0000256" key="2">
    <source>
        <dbReference type="ARBA" id="ARBA00010015"/>
    </source>
</evidence>
<evidence type="ECO:0000313" key="12">
    <source>
        <dbReference type="Proteomes" id="UP000283530"/>
    </source>
</evidence>
<evidence type="ECO:0000256" key="3">
    <source>
        <dbReference type="ARBA" id="ARBA00022722"/>
    </source>
</evidence>